<name>A0A1L8CHX6_9LACO</name>
<feature type="transmembrane region" description="Helical" evidence="1">
    <location>
        <begin position="72"/>
        <end position="96"/>
    </location>
</feature>
<evidence type="ECO:0000256" key="1">
    <source>
        <dbReference type="SAM" id="Phobius"/>
    </source>
</evidence>
<dbReference type="PANTHER" id="PTHR34980:SF2">
    <property type="entry name" value="INNER MEMBRANE PROTEIN YHAH-RELATED"/>
    <property type="match status" value="1"/>
</dbReference>
<feature type="domain" description="Zinc-ribbon" evidence="2">
    <location>
        <begin position="5"/>
        <end position="25"/>
    </location>
</feature>
<reference evidence="3 4" key="1">
    <citation type="journal article" date="2016" name="Syst. Appl. Microbiol.">
        <title>Genomic characterization of a fructophilic bee symbiont Lactobacillus kunkeei reveals its niche-specific adaptation.</title>
        <authorList>
            <person name="Maeno S."/>
            <person name="Tanizawa Y."/>
            <person name="Kanesaki Y."/>
            <person name="Kubota E."/>
            <person name="Kumar H."/>
            <person name="Dicks L."/>
            <person name="Salminen S."/>
            <person name="Nakagawa J."/>
            <person name="Arita M."/>
            <person name="Endo A."/>
        </authorList>
    </citation>
    <scope>NUCLEOTIDE SEQUENCE [LARGE SCALE GENOMIC DNA]</scope>
    <source>
        <strain evidence="3 4">FF30-6</strain>
    </source>
</reference>
<feature type="transmembrane region" description="Helical" evidence="1">
    <location>
        <begin position="108"/>
        <end position="131"/>
    </location>
</feature>
<gene>
    <name evidence="3" type="ORF">FF306_00913</name>
</gene>
<dbReference type="EMBL" id="BDDX01000009">
    <property type="protein sequence ID" value="GAT90803.1"/>
    <property type="molecule type" value="Genomic_DNA"/>
</dbReference>
<proteinExistence type="predicted"/>
<dbReference type="RefSeq" id="WP_094750921.1">
    <property type="nucleotide sequence ID" value="NZ_BDDX01000009.1"/>
</dbReference>
<organism evidence="3 4">
    <name type="scientific">Apilactobacillus kunkeei</name>
    <dbReference type="NCBI Taxonomy" id="148814"/>
    <lineage>
        <taxon>Bacteria</taxon>
        <taxon>Bacillati</taxon>
        <taxon>Bacillota</taxon>
        <taxon>Bacilli</taxon>
        <taxon>Lactobacillales</taxon>
        <taxon>Lactobacillaceae</taxon>
        <taxon>Apilactobacillus</taxon>
    </lineage>
</organism>
<dbReference type="Pfam" id="PF13240">
    <property type="entry name" value="Zn_Ribbon_1"/>
    <property type="match status" value="1"/>
</dbReference>
<keyword evidence="1" id="KW-0472">Membrane</keyword>
<feature type="transmembrane region" description="Helical" evidence="1">
    <location>
        <begin position="143"/>
        <end position="164"/>
    </location>
</feature>
<evidence type="ECO:0000259" key="2">
    <source>
        <dbReference type="Pfam" id="PF13240"/>
    </source>
</evidence>
<feature type="transmembrane region" description="Helical" evidence="1">
    <location>
        <begin position="185"/>
        <end position="207"/>
    </location>
</feature>
<protein>
    <submittedName>
        <fullName evidence="3">Putative integral membrane protein</fullName>
    </submittedName>
</protein>
<dbReference type="Pfam" id="PF05656">
    <property type="entry name" value="DUF805"/>
    <property type="match status" value="1"/>
</dbReference>
<dbReference type="AlphaFoldDB" id="A0A1L8CHX6"/>
<accession>A0A1L8CHX6</accession>
<dbReference type="InterPro" id="IPR008523">
    <property type="entry name" value="DUF805"/>
</dbReference>
<dbReference type="PANTHER" id="PTHR34980">
    <property type="entry name" value="INNER MEMBRANE PROTEIN-RELATED-RELATED"/>
    <property type="match status" value="1"/>
</dbReference>
<dbReference type="GO" id="GO:0005886">
    <property type="term" value="C:plasma membrane"/>
    <property type="evidence" value="ECO:0007669"/>
    <property type="project" value="TreeGrafter"/>
</dbReference>
<dbReference type="InterPro" id="IPR026870">
    <property type="entry name" value="Zinc_ribbon_dom"/>
</dbReference>
<comment type="caution">
    <text evidence="3">The sequence shown here is derived from an EMBL/GenBank/DDBJ whole genome shotgun (WGS) entry which is preliminary data.</text>
</comment>
<evidence type="ECO:0000313" key="4">
    <source>
        <dbReference type="Proteomes" id="UP000186588"/>
    </source>
</evidence>
<dbReference type="Proteomes" id="UP000186588">
    <property type="component" value="Unassembled WGS sequence"/>
</dbReference>
<evidence type="ECO:0000313" key="3">
    <source>
        <dbReference type="EMBL" id="GAT90803.1"/>
    </source>
</evidence>
<sequence>MEIKYCSKCGTELSVGDSFCSNCGTRQSYIENNSISNLEKDSTKRIRFTDAVTKCLKNVFNLSGVATRAEYWWFYLFKAIALFGILYANAYVGINYRSAIVFSEIHPAFLFAISVILGLVSSVIAIASLSVAVRRLHDTNLSGRFICLGFIPFLGIIALLVMFCQKSVVNGNKYINVSMNKSRKIRVIVLYVIYSMLAAWLYIGMYISEMHFMLYR</sequence>
<keyword evidence="1" id="KW-1133">Transmembrane helix</keyword>
<keyword evidence="1" id="KW-0812">Transmembrane</keyword>